<evidence type="ECO:0000259" key="1">
    <source>
        <dbReference type="Pfam" id="PF01841"/>
    </source>
</evidence>
<gene>
    <name evidence="2" type="ORF">HRH59_12760</name>
</gene>
<evidence type="ECO:0000313" key="2">
    <source>
        <dbReference type="EMBL" id="NRQ43418.1"/>
    </source>
</evidence>
<reference evidence="2 3" key="1">
    <citation type="submission" date="2020-06" db="EMBL/GenBank/DDBJ databases">
        <title>Rheinheimera sp. nov., a marine bacterium isolated from coastal.</title>
        <authorList>
            <person name="Yu Q."/>
            <person name="Qi Y."/>
            <person name="Pu J."/>
        </authorList>
    </citation>
    <scope>NUCLEOTIDE SEQUENCE [LARGE SCALE GENOMIC DNA]</scope>
    <source>
        <strain evidence="2 3">YQF-2</strain>
    </source>
</reference>
<accession>A0A7Y5ARZ4</accession>
<keyword evidence="3" id="KW-1185">Reference proteome</keyword>
<sequence length="311" mass="35791">MKPLITLYIVLVMLSAPVLPATPMRFSLQPQQQQLQFSYQFDFNGQPQQLQFAVSNTTMAEHFRQFRSFQPALLQQYLWQDLRAHTAQYANVRLQRLPQYSGLRYNIRTRDAALQKQVAAELQQLTLERTAFYLQRDYYYQHSTLLGEHYIIPDHQRLMADSLADLLPLAQALHAKLANTPSRDSLAYISSWLQQIPYQDLSDRSKAAGYSFSPPLKMLQQHRGDCDSKAVLLAALLRMLLPDVRLAMIYLPQHAMLAVQLPAQAEDMTVTIEGRQYLLVDPTGPAQLPPGTISPQYQMYSRNNQFSYRLL</sequence>
<protein>
    <recommendedName>
        <fullName evidence="1">Transglutaminase-like domain-containing protein</fullName>
    </recommendedName>
</protein>
<dbReference type="RefSeq" id="WP_173501656.1">
    <property type="nucleotide sequence ID" value="NZ_JABSOD010000012.1"/>
</dbReference>
<dbReference type="Proteomes" id="UP000523161">
    <property type="component" value="Unassembled WGS sequence"/>
</dbReference>
<name>A0A7Y5ARZ4_9GAMM</name>
<dbReference type="Pfam" id="PF01841">
    <property type="entry name" value="Transglut_core"/>
    <property type="match status" value="1"/>
</dbReference>
<dbReference type="Gene3D" id="3.10.620.30">
    <property type="match status" value="1"/>
</dbReference>
<feature type="domain" description="Transglutaminase-like" evidence="1">
    <location>
        <begin position="179"/>
        <end position="255"/>
    </location>
</feature>
<dbReference type="SUPFAM" id="SSF54001">
    <property type="entry name" value="Cysteine proteinases"/>
    <property type="match status" value="1"/>
</dbReference>
<evidence type="ECO:0000313" key="3">
    <source>
        <dbReference type="Proteomes" id="UP000523161"/>
    </source>
</evidence>
<dbReference type="AlphaFoldDB" id="A0A7Y5ARZ4"/>
<proteinExistence type="predicted"/>
<dbReference type="EMBL" id="JABSOD010000012">
    <property type="protein sequence ID" value="NRQ43418.1"/>
    <property type="molecule type" value="Genomic_DNA"/>
</dbReference>
<comment type="caution">
    <text evidence="2">The sequence shown here is derived from an EMBL/GenBank/DDBJ whole genome shotgun (WGS) entry which is preliminary data.</text>
</comment>
<organism evidence="2 3">
    <name type="scientific">Rheinheimera lutimaris</name>
    <dbReference type="NCBI Taxonomy" id="2740584"/>
    <lineage>
        <taxon>Bacteria</taxon>
        <taxon>Pseudomonadati</taxon>
        <taxon>Pseudomonadota</taxon>
        <taxon>Gammaproteobacteria</taxon>
        <taxon>Chromatiales</taxon>
        <taxon>Chromatiaceae</taxon>
        <taxon>Rheinheimera</taxon>
    </lineage>
</organism>
<dbReference type="InterPro" id="IPR002931">
    <property type="entry name" value="Transglutaminase-like"/>
</dbReference>
<dbReference type="InterPro" id="IPR038765">
    <property type="entry name" value="Papain-like_cys_pep_sf"/>
</dbReference>